<dbReference type="EMBL" id="CP003155">
    <property type="protein sequence ID" value="AEV30943.1"/>
    <property type="molecule type" value="Genomic_DNA"/>
</dbReference>
<accession>G8QQL3</accession>
<dbReference type="Pfam" id="PF14748">
    <property type="entry name" value="P5CR_dimer"/>
    <property type="match status" value="1"/>
</dbReference>
<dbReference type="InterPro" id="IPR008927">
    <property type="entry name" value="6-PGluconate_DH-like_C_sf"/>
</dbReference>
<evidence type="ECO:0000256" key="6">
    <source>
        <dbReference type="PIRSR" id="PIRSR000193-1"/>
    </source>
</evidence>
<dbReference type="PIRSF" id="PIRSF000193">
    <property type="entry name" value="Pyrrol-5-carb_rd"/>
    <property type="match status" value="1"/>
</dbReference>
<keyword evidence="3 4" id="KW-0560">Oxidoreductase</keyword>
<dbReference type="HAMAP" id="MF_01925">
    <property type="entry name" value="P5C_reductase"/>
    <property type="match status" value="1"/>
</dbReference>
<evidence type="ECO:0000259" key="8">
    <source>
        <dbReference type="Pfam" id="PF14748"/>
    </source>
</evidence>
<comment type="function">
    <text evidence="4">Catalyzes the reduction of 1-pyrroline-5-carboxylate (PCA) to L-proline.</text>
</comment>
<sequence>MKKIGIIGCGNMGGAIATALSTNKDWSITLYDSNDDLATGLAIELGCIASPSITEMIRNCQYIILAVKPQILPSLYQIFSENNAPSKYWISIAAGVPLSVLCEKLGTGNVVRFMPNIAAKAKKAVTAVASCENADKELTDTAMEIATSFGSAFALPESQFAAFIGISGSAIAYVFEFFHALAMGGVEEGIPYPTALAIARDTCISAATLQKETGKGAVELATMVCSAGGTTIKGMKALAQGNFDATVMSAVSASAEKSRQLEELAKQK</sequence>
<feature type="binding site" evidence="6">
    <location>
        <begin position="7"/>
        <end position="12"/>
    </location>
    <ligand>
        <name>NADP(+)</name>
        <dbReference type="ChEBI" id="CHEBI:58349"/>
    </ligand>
</feature>
<comment type="catalytic activity">
    <reaction evidence="4">
        <text>L-proline + NADP(+) = (S)-1-pyrroline-5-carboxylate + NADPH + 2 H(+)</text>
        <dbReference type="Rhea" id="RHEA:14109"/>
        <dbReference type="ChEBI" id="CHEBI:15378"/>
        <dbReference type="ChEBI" id="CHEBI:17388"/>
        <dbReference type="ChEBI" id="CHEBI:57783"/>
        <dbReference type="ChEBI" id="CHEBI:58349"/>
        <dbReference type="ChEBI" id="CHEBI:60039"/>
        <dbReference type="EC" id="1.5.1.2"/>
    </reaction>
</comment>
<dbReference type="PANTHER" id="PTHR11645:SF0">
    <property type="entry name" value="PYRROLINE-5-CARBOXYLATE REDUCTASE 3"/>
    <property type="match status" value="1"/>
</dbReference>
<evidence type="ECO:0000256" key="4">
    <source>
        <dbReference type="HAMAP-Rule" id="MF_01925"/>
    </source>
</evidence>
<evidence type="ECO:0000313" key="10">
    <source>
        <dbReference type="Proteomes" id="UP000005632"/>
    </source>
</evidence>
<comment type="subcellular location">
    <subcellularLocation>
        <location evidence="4">Cytoplasm</location>
    </subcellularLocation>
</comment>
<dbReference type="Pfam" id="PF03807">
    <property type="entry name" value="F420_oxidored"/>
    <property type="match status" value="1"/>
</dbReference>
<evidence type="ECO:0000256" key="2">
    <source>
        <dbReference type="ARBA" id="ARBA00022857"/>
    </source>
</evidence>
<keyword evidence="4" id="KW-0963">Cytoplasm</keyword>
<dbReference type="EC" id="1.5.1.2" evidence="4 5"/>
<dbReference type="InterPro" id="IPR000304">
    <property type="entry name" value="Pyrroline-COOH_reductase"/>
</dbReference>
<dbReference type="SUPFAM" id="SSF51735">
    <property type="entry name" value="NAD(P)-binding Rossmann-fold domains"/>
    <property type="match status" value="1"/>
</dbReference>
<keyword evidence="2 4" id="KW-0521">NADP</keyword>
<dbReference type="PANTHER" id="PTHR11645">
    <property type="entry name" value="PYRROLINE-5-CARBOXYLATE REDUCTASE"/>
    <property type="match status" value="1"/>
</dbReference>
<dbReference type="GO" id="GO:0055129">
    <property type="term" value="P:L-proline biosynthetic process"/>
    <property type="evidence" value="ECO:0007669"/>
    <property type="project" value="UniProtKB-UniRule"/>
</dbReference>
<evidence type="ECO:0000313" key="9">
    <source>
        <dbReference type="EMBL" id="AEV30943.1"/>
    </source>
</evidence>
<dbReference type="AlphaFoldDB" id="G8QQL3"/>
<feature type="binding site" evidence="6">
    <location>
        <begin position="66"/>
        <end position="69"/>
    </location>
    <ligand>
        <name>NADP(+)</name>
        <dbReference type="ChEBI" id="CHEBI:58349"/>
    </ligand>
</feature>
<feature type="domain" description="Pyrroline-5-carboxylate reductase dimerisation" evidence="8">
    <location>
        <begin position="157"/>
        <end position="261"/>
    </location>
</feature>
<dbReference type="InterPro" id="IPR028939">
    <property type="entry name" value="P5C_Rdtase_cat_N"/>
</dbReference>
<dbReference type="Gene3D" id="3.40.50.720">
    <property type="entry name" value="NAD(P)-binding Rossmann-like Domain"/>
    <property type="match status" value="1"/>
</dbReference>
<feature type="domain" description="Pyrroline-5-carboxylate reductase catalytic N-terminal" evidence="7">
    <location>
        <begin position="3"/>
        <end position="95"/>
    </location>
</feature>
<comment type="pathway">
    <text evidence="4">Amino-acid biosynthesis; L-proline biosynthesis; L-proline from L-glutamate 5-semialdehyde: step 1/1.</text>
</comment>
<reference evidence="9 10" key="1">
    <citation type="submission" date="2011-11" db="EMBL/GenBank/DDBJ databases">
        <title>Complete sequence of Spirochaeta sp. grapes.</title>
        <authorList>
            <consortium name="US DOE Joint Genome Institute"/>
            <person name="Lucas S."/>
            <person name="Han J."/>
            <person name="Lapidus A."/>
            <person name="Cheng J.-F."/>
            <person name="Goodwin L."/>
            <person name="Pitluck S."/>
            <person name="Peters L."/>
            <person name="Ovchinnikova G."/>
            <person name="Munk A.C."/>
            <person name="Detter J.C."/>
            <person name="Han C."/>
            <person name="Tapia R."/>
            <person name="Land M."/>
            <person name="Hauser L."/>
            <person name="Kyrpides N."/>
            <person name="Ivanova N."/>
            <person name="Pagani I."/>
            <person name="Ritalahtilisa K."/>
            <person name="Loeffler F."/>
            <person name="Woyke T."/>
        </authorList>
    </citation>
    <scope>NUCLEOTIDE SEQUENCE [LARGE SCALE GENOMIC DNA]</scope>
    <source>
        <strain evidence="10">ATCC BAA-1885 / DSM 22778 / Grapes</strain>
    </source>
</reference>
<dbReference type="RefSeq" id="WP_014271782.1">
    <property type="nucleotide sequence ID" value="NC_016633.1"/>
</dbReference>
<dbReference type="eggNOG" id="COG0345">
    <property type="taxonomic scope" value="Bacteria"/>
</dbReference>
<keyword evidence="4" id="KW-0028">Amino-acid biosynthesis</keyword>
<dbReference type="KEGG" id="sgp:SpiGrapes_3198"/>
<dbReference type="NCBIfam" id="TIGR00112">
    <property type="entry name" value="proC"/>
    <property type="match status" value="1"/>
</dbReference>
<dbReference type="InterPro" id="IPR036291">
    <property type="entry name" value="NAD(P)-bd_dom_sf"/>
</dbReference>
<dbReference type="GO" id="GO:0005737">
    <property type="term" value="C:cytoplasm"/>
    <property type="evidence" value="ECO:0007669"/>
    <property type="project" value="UniProtKB-SubCell"/>
</dbReference>
<dbReference type="SUPFAM" id="SSF48179">
    <property type="entry name" value="6-phosphogluconate dehydrogenase C-terminal domain-like"/>
    <property type="match status" value="1"/>
</dbReference>
<gene>
    <name evidence="4" type="primary">proC</name>
    <name evidence="9" type="ordered locus">SpiGrapes_3198</name>
</gene>
<dbReference type="FunFam" id="1.10.3730.10:FF:000001">
    <property type="entry name" value="Pyrroline-5-carboxylate reductase"/>
    <property type="match status" value="1"/>
</dbReference>
<dbReference type="Proteomes" id="UP000005632">
    <property type="component" value="Chromosome"/>
</dbReference>
<dbReference type="InterPro" id="IPR029036">
    <property type="entry name" value="P5CR_dimer"/>
</dbReference>
<protein>
    <recommendedName>
        <fullName evidence="4 5">Pyrroline-5-carboxylate reductase</fullName>
        <shortName evidence="4">P5C reductase</shortName>
        <shortName evidence="4">P5CR</shortName>
        <ecNumber evidence="4 5">1.5.1.2</ecNumber>
    </recommendedName>
    <alternativeName>
        <fullName evidence="4">PCA reductase</fullName>
    </alternativeName>
</protein>
<organism evidence="9 10">
    <name type="scientific">Sphaerochaeta pleomorpha (strain ATCC BAA-1885 / DSM 22778 / Grapes)</name>
    <dbReference type="NCBI Taxonomy" id="158190"/>
    <lineage>
        <taxon>Bacteria</taxon>
        <taxon>Pseudomonadati</taxon>
        <taxon>Spirochaetota</taxon>
        <taxon>Spirochaetia</taxon>
        <taxon>Spirochaetales</taxon>
        <taxon>Sphaerochaetaceae</taxon>
        <taxon>Sphaerochaeta</taxon>
    </lineage>
</organism>
<proteinExistence type="inferred from homology"/>
<name>G8QQL3_SPHPG</name>
<comment type="similarity">
    <text evidence="1 4">Belongs to the pyrroline-5-carboxylate reductase family.</text>
</comment>
<dbReference type="GO" id="GO:0004735">
    <property type="term" value="F:pyrroline-5-carboxylate reductase activity"/>
    <property type="evidence" value="ECO:0007669"/>
    <property type="project" value="UniProtKB-UniRule"/>
</dbReference>
<comment type="catalytic activity">
    <reaction evidence="4">
        <text>L-proline + NAD(+) = (S)-1-pyrroline-5-carboxylate + NADH + 2 H(+)</text>
        <dbReference type="Rhea" id="RHEA:14105"/>
        <dbReference type="ChEBI" id="CHEBI:15378"/>
        <dbReference type="ChEBI" id="CHEBI:17388"/>
        <dbReference type="ChEBI" id="CHEBI:57540"/>
        <dbReference type="ChEBI" id="CHEBI:57945"/>
        <dbReference type="ChEBI" id="CHEBI:60039"/>
        <dbReference type="EC" id="1.5.1.2"/>
    </reaction>
</comment>
<dbReference type="OrthoDB" id="9805754at2"/>
<evidence type="ECO:0000256" key="3">
    <source>
        <dbReference type="ARBA" id="ARBA00023002"/>
    </source>
</evidence>
<keyword evidence="4" id="KW-0641">Proline biosynthesis</keyword>
<evidence type="ECO:0000256" key="1">
    <source>
        <dbReference type="ARBA" id="ARBA00005525"/>
    </source>
</evidence>
<dbReference type="UniPathway" id="UPA00098">
    <property type="reaction ID" value="UER00361"/>
</dbReference>
<dbReference type="Gene3D" id="1.10.3730.10">
    <property type="entry name" value="ProC C-terminal domain-like"/>
    <property type="match status" value="1"/>
</dbReference>
<keyword evidence="10" id="KW-1185">Reference proteome</keyword>
<evidence type="ECO:0000259" key="7">
    <source>
        <dbReference type="Pfam" id="PF03807"/>
    </source>
</evidence>
<dbReference type="STRING" id="158190.SpiGrapes_3198"/>
<evidence type="ECO:0000256" key="5">
    <source>
        <dbReference type="NCBIfam" id="TIGR00112"/>
    </source>
</evidence>
<dbReference type="HOGENOM" id="CLU_042344_4_1_12"/>